<evidence type="ECO:0000256" key="1">
    <source>
        <dbReference type="SAM" id="MobiDB-lite"/>
    </source>
</evidence>
<evidence type="ECO:0000313" key="3">
    <source>
        <dbReference type="Proteomes" id="UP000799291"/>
    </source>
</evidence>
<feature type="region of interest" description="Disordered" evidence="1">
    <location>
        <begin position="1"/>
        <end position="154"/>
    </location>
</feature>
<feature type="compositionally biased region" description="Polar residues" evidence="1">
    <location>
        <begin position="20"/>
        <end position="43"/>
    </location>
</feature>
<evidence type="ECO:0000313" key="2">
    <source>
        <dbReference type="EMBL" id="KAF2687729.1"/>
    </source>
</evidence>
<keyword evidence="3" id="KW-1185">Reference proteome</keyword>
<protein>
    <submittedName>
        <fullName evidence="2">Uncharacterized protein</fullName>
    </submittedName>
</protein>
<name>A0A6G1JC65_9PLEO</name>
<accession>A0A6G1JC65</accession>
<dbReference type="EMBL" id="MU005574">
    <property type="protein sequence ID" value="KAF2687729.1"/>
    <property type="molecule type" value="Genomic_DNA"/>
</dbReference>
<dbReference type="AlphaFoldDB" id="A0A6G1JC65"/>
<gene>
    <name evidence="2" type="ORF">K458DRAFT_169395</name>
</gene>
<feature type="compositionally biased region" description="Low complexity" evidence="1">
    <location>
        <begin position="10"/>
        <end position="19"/>
    </location>
</feature>
<feature type="compositionally biased region" description="Polar residues" evidence="1">
    <location>
        <begin position="112"/>
        <end position="126"/>
    </location>
</feature>
<organism evidence="2 3">
    <name type="scientific">Lentithecium fluviatile CBS 122367</name>
    <dbReference type="NCBI Taxonomy" id="1168545"/>
    <lineage>
        <taxon>Eukaryota</taxon>
        <taxon>Fungi</taxon>
        <taxon>Dikarya</taxon>
        <taxon>Ascomycota</taxon>
        <taxon>Pezizomycotina</taxon>
        <taxon>Dothideomycetes</taxon>
        <taxon>Pleosporomycetidae</taxon>
        <taxon>Pleosporales</taxon>
        <taxon>Massarineae</taxon>
        <taxon>Lentitheciaceae</taxon>
        <taxon>Lentithecium</taxon>
    </lineage>
</organism>
<dbReference type="Proteomes" id="UP000799291">
    <property type="component" value="Unassembled WGS sequence"/>
</dbReference>
<sequence>MVEQRIPITSSSRSRNSCSQNHGTNTMSKSNINTATTLPSDPWTSGLRHPSTSPPSTSPSSRVATTHRVTRKKTCPANLDASSFPSEAKARRRKHKSESARFSPVRKAQPATIASPQRKQPQSASARPTGLSAKSRPGGSHQIASQQMVGRRRVDPRTYKPWPAALSRIAVHGYHLERLDQDVVALIENMIGLESKHQILVDEVAALHRHRSQS</sequence>
<proteinExistence type="predicted"/>
<reference evidence="2" key="1">
    <citation type="journal article" date="2020" name="Stud. Mycol.">
        <title>101 Dothideomycetes genomes: a test case for predicting lifestyles and emergence of pathogens.</title>
        <authorList>
            <person name="Haridas S."/>
            <person name="Albert R."/>
            <person name="Binder M."/>
            <person name="Bloem J."/>
            <person name="Labutti K."/>
            <person name="Salamov A."/>
            <person name="Andreopoulos B."/>
            <person name="Baker S."/>
            <person name="Barry K."/>
            <person name="Bills G."/>
            <person name="Bluhm B."/>
            <person name="Cannon C."/>
            <person name="Castanera R."/>
            <person name="Culley D."/>
            <person name="Daum C."/>
            <person name="Ezra D."/>
            <person name="Gonzalez J."/>
            <person name="Henrissat B."/>
            <person name="Kuo A."/>
            <person name="Liang C."/>
            <person name="Lipzen A."/>
            <person name="Lutzoni F."/>
            <person name="Magnuson J."/>
            <person name="Mondo S."/>
            <person name="Nolan M."/>
            <person name="Ohm R."/>
            <person name="Pangilinan J."/>
            <person name="Park H.-J."/>
            <person name="Ramirez L."/>
            <person name="Alfaro M."/>
            <person name="Sun H."/>
            <person name="Tritt A."/>
            <person name="Yoshinaga Y."/>
            <person name="Zwiers L.-H."/>
            <person name="Turgeon B."/>
            <person name="Goodwin S."/>
            <person name="Spatafora J."/>
            <person name="Crous P."/>
            <person name="Grigoriev I."/>
        </authorList>
    </citation>
    <scope>NUCLEOTIDE SEQUENCE</scope>
    <source>
        <strain evidence="2">CBS 122367</strain>
    </source>
</reference>